<sequence length="796" mass="92393">MSNEVILCVWDQLTSGDVIYSFSNLNTRFNSLLIEFHGLYKKLDLRHCSLSACRFFCCQVPTMMEWRLGLTVLKIGNHYRCSQTDMFADEVRKSVVASHFARSGISCNNSSKDIFRILMTYSKSTEPIFPQLVSLVVFESISISEETRDALLFAVAGGSSLRTFTWNASSNQTYHSRAFFDWLFRFSMNLSNYKLQTPDCEEGFELKYEHTIMNAYVPHRSLASLTISVLNLNTLHVLLHYLPQLEYLDVYIIDVLYSMKTNDEDLPTELNYPKKLCVLHLSNFKIAGPNCSCLNQLVDRFANTLEEFSLFLTHHCNGELDVCFDGYRLATLCSGLSHLRSLHFGIQLQFIEPPSSQIMSDFIQAFRTPFWLNGPLGCIRVCVNYHQVFRLVQMSSLPYVFSNNTVFRTIDLIDILFNTSEAEKDISNHLPIALRSLWSGMETLCISLFEKQKIPTSFIHALQCPSSHNKVLLLLNERGILPNNLESLEQLTHFSTLQLKSSFDTNSIYDFQRNNRFTERNRCPADIEKNLEYITLIWLDENIDDSNESMQTQRLLHKMNNYMLLYTDPHLCIDYIKTIVDENIILIICASLHELVLPIIHSLNTVSAVFLTCNDHLKLTSVCSEYPKVIAICTDQQQLIKSIHGTIQSMSNQTMLFTLFDSNKQNSTRDSASILWYRLLIDILKTLPHTDQSKNEILDKCAEFYRFNEAELQKIDMFRTSYTARKAIEWYTSECFLYKLLNKALRTEDIDLLYVFRFYIIDLYSQLELEHHKQFRINNNWDKLIVAISWASNFKR</sequence>
<comment type="caution">
    <text evidence="1">The sequence shown here is derived from an EMBL/GenBank/DDBJ whole genome shotgun (WGS) entry which is preliminary data.</text>
</comment>
<accession>A0A815Z7E8</accession>
<name>A0A815Z7E8_9BILA</name>
<evidence type="ECO:0000313" key="1">
    <source>
        <dbReference type="EMBL" id="CAF1580347.1"/>
    </source>
</evidence>
<dbReference type="Proteomes" id="UP000663855">
    <property type="component" value="Unassembled WGS sequence"/>
</dbReference>
<organism evidence="1 2">
    <name type="scientific">Rotaria magnacalcarata</name>
    <dbReference type="NCBI Taxonomy" id="392030"/>
    <lineage>
        <taxon>Eukaryota</taxon>
        <taxon>Metazoa</taxon>
        <taxon>Spiralia</taxon>
        <taxon>Gnathifera</taxon>
        <taxon>Rotifera</taxon>
        <taxon>Eurotatoria</taxon>
        <taxon>Bdelloidea</taxon>
        <taxon>Philodinida</taxon>
        <taxon>Philodinidae</taxon>
        <taxon>Rotaria</taxon>
    </lineage>
</organism>
<reference evidence="1" key="1">
    <citation type="submission" date="2021-02" db="EMBL/GenBank/DDBJ databases">
        <authorList>
            <person name="Nowell W R."/>
        </authorList>
    </citation>
    <scope>NUCLEOTIDE SEQUENCE</scope>
</reference>
<evidence type="ECO:0000313" key="2">
    <source>
        <dbReference type="Proteomes" id="UP000663855"/>
    </source>
</evidence>
<gene>
    <name evidence="1" type="ORF">CJN711_LOCUS32907</name>
</gene>
<proteinExistence type="predicted"/>
<protein>
    <submittedName>
        <fullName evidence="1">Uncharacterized protein</fullName>
    </submittedName>
</protein>
<dbReference type="AlphaFoldDB" id="A0A815Z7E8"/>
<dbReference type="EMBL" id="CAJNOV010015838">
    <property type="protein sequence ID" value="CAF1580347.1"/>
    <property type="molecule type" value="Genomic_DNA"/>
</dbReference>